<reference evidence="4" key="1">
    <citation type="submission" date="2017-09" db="EMBL/GenBank/DDBJ databases">
        <authorList>
            <person name="Varghese N."/>
            <person name="Submissions S."/>
        </authorList>
    </citation>
    <scope>NUCLEOTIDE SEQUENCE [LARGE SCALE GENOMIC DNA]</scope>
    <source>
        <strain evidence="4">CGMCC 1.12803</strain>
    </source>
</reference>
<dbReference type="AlphaFoldDB" id="A0A286AEC2"/>
<protein>
    <recommendedName>
        <fullName evidence="2">Putative auto-transporter adhesin head GIN domain-containing protein</fullName>
    </recommendedName>
</protein>
<dbReference type="InterPro" id="IPR021255">
    <property type="entry name" value="DUF2807"/>
</dbReference>
<feature type="domain" description="Putative auto-transporter adhesin head GIN" evidence="2">
    <location>
        <begin position="55"/>
        <end position="197"/>
    </location>
</feature>
<sequence length="224" mass="24041">MKTSIKNLFAVALGLVTISTSAFANESIKDNVKANTKNASAVKNVTVLNEVKNINKIVVSGNVEVFVVQAPTESVKVYDSYYSKNALVQQKDGVLRISSFEKEPLAVTVYVRNISSIEASDNAMVKTYGKVNFLSLDVLLKDKATADINANTVNLYTSVKDQASLKLSGSTEEHYALMGTSAKMTTGNFIASTSDVKSIAPKYIAQAKAATLETLPTSDDLLAK</sequence>
<evidence type="ECO:0000313" key="4">
    <source>
        <dbReference type="Proteomes" id="UP000219281"/>
    </source>
</evidence>
<keyword evidence="4" id="KW-1185">Reference proteome</keyword>
<organism evidence="3 4">
    <name type="scientific">Pedobacter xixiisoli</name>
    <dbReference type="NCBI Taxonomy" id="1476464"/>
    <lineage>
        <taxon>Bacteria</taxon>
        <taxon>Pseudomonadati</taxon>
        <taxon>Bacteroidota</taxon>
        <taxon>Sphingobacteriia</taxon>
        <taxon>Sphingobacteriales</taxon>
        <taxon>Sphingobacteriaceae</taxon>
        <taxon>Pedobacter</taxon>
    </lineage>
</organism>
<feature type="chain" id="PRO_5012718782" description="Putative auto-transporter adhesin head GIN domain-containing protein" evidence="1">
    <location>
        <begin position="25"/>
        <end position="224"/>
    </location>
</feature>
<dbReference type="Gene3D" id="2.160.20.120">
    <property type="match status" value="1"/>
</dbReference>
<proteinExistence type="predicted"/>
<evidence type="ECO:0000313" key="3">
    <source>
        <dbReference type="EMBL" id="SOD20252.1"/>
    </source>
</evidence>
<accession>A0A286AEC2</accession>
<dbReference type="Pfam" id="PF10988">
    <property type="entry name" value="DUF2807"/>
    <property type="match status" value="1"/>
</dbReference>
<evidence type="ECO:0000256" key="1">
    <source>
        <dbReference type="SAM" id="SignalP"/>
    </source>
</evidence>
<dbReference type="Proteomes" id="UP000219281">
    <property type="component" value="Unassembled WGS sequence"/>
</dbReference>
<gene>
    <name evidence="3" type="ORF">SAMN06297358_3966</name>
</gene>
<evidence type="ECO:0000259" key="2">
    <source>
        <dbReference type="Pfam" id="PF10988"/>
    </source>
</evidence>
<keyword evidence="1" id="KW-0732">Signal</keyword>
<dbReference type="EMBL" id="OCMT01000004">
    <property type="protein sequence ID" value="SOD20252.1"/>
    <property type="molecule type" value="Genomic_DNA"/>
</dbReference>
<dbReference type="RefSeq" id="WP_097133720.1">
    <property type="nucleotide sequence ID" value="NZ_OCMT01000004.1"/>
</dbReference>
<dbReference type="OrthoDB" id="796727at2"/>
<name>A0A286AEC2_9SPHI</name>
<feature type="signal peptide" evidence="1">
    <location>
        <begin position="1"/>
        <end position="24"/>
    </location>
</feature>